<accession>A0A1C0A506</accession>
<dbReference type="FunFam" id="2.30.22.10:FF:000001">
    <property type="entry name" value="Protein GrpE"/>
    <property type="match status" value="1"/>
</dbReference>
<keyword evidence="4 10" id="KW-0963">Cytoplasm</keyword>
<evidence type="ECO:0000256" key="8">
    <source>
        <dbReference type="ARBA" id="ARBA00072274"/>
    </source>
</evidence>
<name>A0A1C0A506_9FIRM</name>
<evidence type="ECO:0000256" key="4">
    <source>
        <dbReference type="ARBA" id="ARBA00022490"/>
    </source>
</evidence>
<evidence type="ECO:0000256" key="3">
    <source>
        <dbReference type="ARBA" id="ARBA00011738"/>
    </source>
</evidence>
<dbReference type="Gene3D" id="3.90.20.20">
    <property type="match status" value="1"/>
</dbReference>
<dbReference type="GO" id="GO:0051082">
    <property type="term" value="F:unfolded protein binding"/>
    <property type="evidence" value="ECO:0007669"/>
    <property type="project" value="TreeGrafter"/>
</dbReference>
<feature type="compositionally biased region" description="Basic and acidic residues" evidence="13">
    <location>
        <begin position="1"/>
        <end position="32"/>
    </location>
</feature>
<dbReference type="CDD" id="cd00446">
    <property type="entry name" value="GrpE"/>
    <property type="match status" value="1"/>
</dbReference>
<evidence type="ECO:0000256" key="1">
    <source>
        <dbReference type="ARBA" id="ARBA00004496"/>
    </source>
</evidence>
<dbReference type="GO" id="GO:0005737">
    <property type="term" value="C:cytoplasm"/>
    <property type="evidence" value="ECO:0007669"/>
    <property type="project" value="UniProtKB-SubCell"/>
</dbReference>
<dbReference type="Gene3D" id="2.30.22.10">
    <property type="entry name" value="Head domain of nucleotide exchange factor GrpE"/>
    <property type="match status" value="1"/>
</dbReference>
<dbReference type="PRINTS" id="PR00773">
    <property type="entry name" value="GRPEPROTEIN"/>
</dbReference>
<evidence type="ECO:0000313" key="15">
    <source>
        <dbReference type="Proteomes" id="UP000093514"/>
    </source>
</evidence>
<comment type="subunit">
    <text evidence="3 10">Homodimer.</text>
</comment>
<dbReference type="AlphaFoldDB" id="A0A1C0A506"/>
<dbReference type="NCBIfam" id="NF010738">
    <property type="entry name" value="PRK14140.1"/>
    <property type="match status" value="1"/>
</dbReference>
<dbReference type="GO" id="GO:0051087">
    <property type="term" value="F:protein-folding chaperone binding"/>
    <property type="evidence" value="ECO:0007669"/>
    <property type="project" value="InterPro"/>
</dbReference>
<evidence type="ECO:0000256" key="10">
    <source>
        <dbReference type="HAMAP-Rule" id="MF_01151"/>
    </source>
</evidence>
<proteinExistence type="inferred from homology"/>
<gene>
    <name evidence="10" type="primary">grpE</name>
    <name evidence="14" type="ORF">U472_12735</name>
</gene>
<comment type="subcellular location">
    <subcellularLocation>
        <location evidence="1 10">Cytoplasm</location>
    </subcellularLocation>
</comment>
<comment type="function">
    <text evidence="7 10 11">Participates actively in the response to hyperosmotic and heat shock by preventing the aggregation of stress-denatured proteins, in association with DnaK and GrpE. It is the nucleotide exchange factor for DnaK and may function as a thermosensor. Unfolded proteins bind initially to DnaJ; upon interaction with the DnaJ-bound protein, DnaK hydrolyzes its bound ATP, resulting in the formation of a stable complex. GrpE releases ADP from DnaK; ATP binding to DnaK triggers the release of the substrate protein, thus completing the reaction cycle. Several rounds of ATP-dependent interactions between DnaJ, DnaK and GrpE are required for fully efficient folding.</text>
</comment>
<dbReference type="OrthoDB" id="9812586at2"/>
<comment type="similarity">
    <text evidence="2 10 12">Belongs to the GrpE family.</text>
</comment>
<evidence type="ECO:0000256" key="7">
    <source>
        <dbReference type="ARBA" id="ARBA00053401"/>
    </source>
</evidence>
<dbReference type="GO" id="GO:0006457">
    <property type="term" value="P:protein folding"/>
    <property type="evidence" value="ECO:0007669"/>
    <property type="project" value="InterPro"/>
</dbReference>
<dbReference type="InterPro" id="IPR000740">
    <property type="entry name" value="GrpE"/>
</dbReference>
<dbReference type="GO" id="GO:0042803">
    <property type="term" value="F:protein homodimerization activity"/>
    <property type="evidence" value="ECO:0007669"/>
    <property type="project" value="InterPro"/>
</dbReference>
<dbReference type="SUPFAM" id="SSF51064">
    <property type="entry name" value="Head domain of nucleotide exchange factor GrpE"/>
    <property type="match status" value="1"/>
</dbReference>
<evidence type="ECO:0000256" key="12">
    <source>
        <dbReference type="RuleBase" id="RU004478"/>
    </source>
</evidence>
<dbReference type="PANTHER" id="PTHR21237">
    <property type="entry name" value="GRPE PROTEIN"/>
    <property type="match status" value="1"/>
</dbReference>
<evidence type="ECO:0000256" key="9">
    <source>
        <dbReference type="ARBA" id="ARBA00076414"/>
    </source>
</evidence>
<dbReference type="EMBL" id="LWDV01000010">
    <property type="protein sequence ID" value="OCL25227.1"/>
    <property type="molecule type" value="Genomic_DNA"/>
</dbReference>
<sequence length="196" mass="22539">MVEEEKNLSEEKETETNQDKIEEVSEDIKEVLDNEEASETDQQFSELEEELAQEKEEKEKYIDRLQRLQAEFSNYRKRVIKEKSSLAEQATKDFIVELLPIIDNFERALATSATDDEGGGVLKGVEMIYRQLNNLLTKTGVEAIVTVGEEFDPNLHNAVMKEESEEYESGIIIEELQKGYIFNELVIRPAMVKVAE</sequence>
<dbReference type="PANTHER" id="PTHR21237:SF23">
    <property type="entry name" value="GRPE PROTEIN HOMOLOG, MITOCHONDRIAL"/>
    <property type="match status" value="1"/>
</dbReference>
<keyword evidence="15" id="KW-1185">Reference proteome</keyword>
<evidence type="ECO:0000256" key="13">
    <source>
        <dbReference type="SAM" id="MobiDB-lite"/>
    </source>
</evidence>
<dbReference type="GO" id="GO:0000774">
    <property type="term" value="F:adenyl-nucleotide exchange factor activity"/>
    <property type="evidence" value="ECO:0007669"/>
    <property type="project" value="InterPro"/>
</dbReference>
<reference evidence="15" key="1">
    <citation type="submission" date="2016-07" db="EMBL/GenBank/DDBJ databases">
        <authorList>
            <person name="Florea S."/>
            <person name="Webb J.S."/>
            <person name="Jaromczyk J."/>
            <person name="Schardl C.L."/>
        </authorList>
    </citation>
    <scope>NUCLEOTIDE SEQUENCE [LARGE SCALE GENOMIC DNA]</scope>
    <source>
        <strain evidence="15">Z6</strain>
    </source>
</reference>
<keyword evidence="6 10" id="KW-0143">Chaperone</keyword>
<dbReference type="HAMAP" id="MF_01151">
    <property type="entry name" value="GrpE"/>
    <property type="match status" value="1"/>
</dbReference>
<dbReference type="Proteomes" id="UP000093514">
    <property type="component" value="Unassembled WGS sequence"/>
</dbReference>
<evidence type="ECO:0000256" key="11">
    <source>
        <dbReference type="RuleBase" id="RU000639"/>
    </source>
</evidence>
<protein>
    <recommendedName>
        <fullName evidence="8 10">Protein GrpE</fullName>
    </recommendedName>
    <alternativeName>
        <fullName evidence="9 10">HSP-70 cofactor</fullName>
    </alternativeName>
</protein>
<dbReference type="RefSeq" id="WP_068719123.1">
    <property type="nucleotide sequence ID" value="NZ_LWDV01000010.1"/>
</dbReference>
<feature type="region of interest" description="Disordered" evidence="13">
    <location>
        <begin position="1"/>
        <end position="52"/>
    </location>
</feature>
<comment type="caution">
    <text evidence="14">The sequence shown here is derived from an EMBL/GenBank/DDBJ whole genome shotgun (WGS) entry which is preliminary data.</text>
</comment>
<organism evidence="14 15">
    <name type="scientific">Orenia metallireducens</name>
    <dbReference type="NCBI Taxonomy" id="1413210"/>
    <lineage>
        <taxon>Bacteria</taxon>
        <taxon>Bacillati</taxon>
        <taxon>Bacillota</taxon>
        <taxon>Clostridia</taxon>
        <taxon>Halanaerobiales</taxon>
        <taxon>Halobacteroidaceae</taxon>
        <taxon>Orenia</taxon>
    </lineage>
</organism>
<keyword evidence="5 10" id="KW-0346">Stress response</keyword>
<reference evidence="14 15" key="2">
    <citation type="submission" date="2016-08" db="EMBL/GenBank/DDBJ databases">
        <title>Orenia metallireducens sp. nov. strain Z6, a Novel Metal-reducing Firmicute from the Deep Subsurface.</title>
        <authorList>
            <person name="Maxim B.I."/>
            <person name="Kenneth K."/>
            <person name="Flynn T.M."/>
            <person name="Oloughlin E.J."/>
            <person name="Locke R.A."/>
            <person name="Weber J.R."/>
            <person name="Egan S.M."/>
            <person name="Mackie R.I."/>
            <person name="Cann I.K."/>
        </authorList>
    </citation>
    <scope>NUCLEOTIDE SEQUENCE [LARGE SCALE GENOMIC DNA]</scope>
    <source>
        <strain evidence="14 15">Z6</strain>
    </source>
</reference>
<evidence type="ECO:0000256" key="2">
    <source>
        <dbReference type="ARBA" id="ARBA00009054"/>
    </source>
</evidence>
<evidence type="ECO:0000256" key="6">
    <source>
        <dbReference type="ARBA" id="ARBA00023186"/>
    </source>
</evidence>
<dbReference type="InterPro" id="IPR009012">
    <property type="entry name" value="GrpE_head"/>
</dbReference>
<dbReference type="PROSITE" id="PS01071">
    <property type="entry name" value="GRPE"/>
    <property type="match status" value="1"/>
</dbReference>
<dbReference type="SUPFAM" id="SSF58014">
    <property type="entry name" value="Coiled-coil domain of nucleotide exchange factor GrpE"/>
    <property type="match status" value="1"/>
</dbReference>
<evidence type="ECO:0000256" key="5">
    <source>
        <dbReference type="ARBA" id="ARBA00023016"/>
    </source>
</evidence>
<dbReference type="Pfam" id="PF01025">
    <property type="entry name" value="GrpE"/>
    <property type="match status" value="1"/>
</dbReference>
<evidence type="ECO:0000313" key="14">
    <source>
        <dbReference type="EMBL" id="OCL25227.1"/>
    </source>
</evidence>
<dbReference type="InterPro" id="IPR013805">
    <property type="entry name" value="GrpE_CC"/>
</dbReference>